<reference evidence="1" key="1">
    <citation type="submission" date="2020-05" db="UniProtKB">
        <authorList>
            <consortium name="EnsemblMetazoa"/>
        </authorList>
    </citation>
    <scope>IDENTIFICATION</scope>
    <source>
        <strain evidence="1">TTRI</strain>
    </source>
</reference>
<dbReference type="VEuPathDB" id="VectorBase:GAUT026922"/>
<protein>
    <submittedName>
        <fullName evidence="1">Uncharacterized protein</fullName>
    </submittedName>
</protein>
<sequence>MNLKKGSVAETKRILSDNFLESGSSGLDLFEDGEIIDWGSSGVLPLLEDTGDLADVNLWNTIRQHRTNRASFSNANLRSNSFVELSDGKDKHRYSCNYDDDTLKINCAEHMQNILRLVARRLSLTSNINQHEHYLSRGYI</sequence>
<keyword evidence="2" id="KW-1185">Reference proteome</keyword>
<accession>A0A1A9V5T9</accession>
<dbReference type="Proteomes" id="UP000078200">
    <property type="component" value="Unassembled WGS sequence"/>
</dbReference>
<dbReference type="EnsemblMetazoa" id="GAUT026922-RA">
    <property type="protein sequence ID" value="GAUT026922-PA"/>
    <property type="gene ID" value="GAUT026922"/>
</dbReference>
<organism evidence="1 2">
    <name type="scientific">Glossina austeni</name>
    <name type="common">Savannah tsetse fly</name>
    <dbReference type="NCBI Taxonomy" id="7395"/>
    <lineage>
        <taxon>Eukaryota</taxon>
        <taxon>Metazoa</taxon>
        <taxon>Ecdysozoa</taxon>
        <taxon>Arthropoda</taxon>
        <taxon>Hexapoda</taxon>
        <taxon>Insecta</taxon>
        <taxon>Pterygota</taxon>
        <taxon>Neoptera</taxon>
        <taxon>Endopterygota</taxon>
        <taxon>Diptera</taxon>
        <taxon>Brachycera</taxon>
        <taxon>Muscomorpha</taxon>
        <taxon>Hippoboscoidea</taxon>
        <taxon>Glossinidae</taxon>
        <taxon>Glossina</taxon>
    </lineage>
</organism>
<evidence type="ECO:0000313" key="1">
    <source>
        <dbReference type="EnsemblMetazoa" id="GAUT026922-PA"/>
    </source>
</evidence>
<name>A0A1A9V5T9_GLOAU</name>
<evidence type="ECO:0000313" key="2">
    <source>
        <dbReference type="Proteomes" id="UP000078200"/>
    </source>
</evidence>
<dbReference type="AlphaFoldDB" id="A0A1A9V5T9"/>
<proteinExistence type="predicted"/>